<comment type="caution">
    <text evidence="1">The sequence shown here is derived from an EMBL/GenBank/DDBJ whole genome shotgun (WGS) entry which is preliminary data.</text>
</comment>
<evidence type="ECO:0000313" key="1">
    <source>
        <dbReference type="EMBL" id="MPC76596.1"/>
    </source>
</evidence>
<accession>A0A5B7I3Q6</accession>
<keyword evidence="2" id="KW-1185">Reference proteome</keyword>
<proteinExistence type="predicted"/>
<reference evidence="1 2" key="1">
    <citation type="submission" date="2019-05" db="EMBL/GenBank/DDBJ databases">
        <title>Another draft genome of Portunus trituberculatus and its Hox gene families provides insights of decapod evolution.</title>
        <authorList>
            <person name="Jeong J.-H."/>
            <person name="Song I."/>
            <person name="Kim S."/>
            <person name="Choi T."/>
            <person name="Kim D."/>
            <person name="Ryu S."/>
            <person name="Kim W."/>
        </authorList>
    </citation>
    <scope>NUCLEOTIDE SEQUENCE [LARGE SCALE GENOMIC DNA]</scope>
    <source>
        <tissue evidence="1">Muscle</tissue>
    </source>
</reference>
<dbReference type="EMBL" id="VSRR010043705">
    <property type="protein sequence ID" value="MPC76596.1"/>
    <property type="molecule type" value="Genomic_DNA"/>
</dbReference>
<sequence>MREDGAAPLLAQRQRVEHLGLIALWPKLPQAAALEHDIWRSSRTPTHLLVSARLPDQHSYCQGGNKRECKELQRL</sequence>
<gene>
    <name evidence="1" type="ORF">E2C01_071013</name>
</gene>
<protein>
    <submittedName>
        <fullName evidence="1">Uncharacterized protein</fullName>
    </submittedName>
</protein>
<evidence type="ECO:0000313" key="2">
    <source>
        <dbReference type="Proteomes" id="UP000324222"/>
    </source>
</evidence>
<organism evidence="1 2">
    <name type="scientific">Portunus trituberculatus</name>
    <name type="common">Swimming crab</name>
    <name type="synonym">Neptunus trituberculatus</name>
    <dbReference type="NCBI Taxonomy" id="210409"/>
    <lineage>
        <taxon>Eukaryota</taxon>
        <taxon>Metazoa</taxon>
        <taxon>Ecdysozoa</taxon>
        <taxon>Arthropoda</taxon>
        <taxon>Crustacea</taxon>
        <taxon>Multicrustacea</taxon>
        <taxon>Malacostraca</taxon>
        <taxon>Eumalacostraca</taxon>
        <taxon>Eucarida</taxon>
        <taxon>Decapoda</taxon>
        <taxon>Pleocyemata</taxon>
        <taxon>Brachyura</taxon>
        <taxon>Eubrachyura</taxon>
        <taxon>Portunoidea</taxon>
        <taxon>Portunidae</taxon>
        <taxon>Portuninae</taxon>
        <taxon>Portunus</taxon>
    </lineage>
</organism>
<name>A0A5B7I3Q6_PORTR</name>
<dbReference type="Proteomes" id="UP000324222">
    <property type="component" value="Unassembled WGS sequence"/>
</dbReference>
<dbReference type="AlphaFoldDB" id="A0A5B7I3Q6"/>